<dbReference type="GO" id="GO:0020037">
    <property type="term" value="F:heme binding"/>
    <property type="evidence" value="ECO:0007669"/>
    <property type="project" value="InterPro"/>
</dbReference>
<organism evidence="2 3">
    <name type="scientific">Mycolicibacterium chlorophenolicum</name>
    <dbReference type="NCBI Taxonomy" id="37916"/>
    <lineage>
        <taxon>Bacteria</taxon>
        <taxon>Bacillati</taxon>
        <taxon>Actinomycetota</taxon>
        <taxon>Actinomycetes</taxon>
        <taxon>Mycobacteriales</taxon>
        <taxon>Mycobacteriaceae</taxon>
        <taxon>Mycolicibacterium</taxon>
    </lineage>
</organism>
<dbReference type="Gene3D" id="1.20.20.20">
    <property type="entry name" value="Haemophore, haem-binding domain"/>
    <property type="match status" value="1"/>
</dbReference>
<dbReference type="STRING" id="37916.MCHLDSM_05589"/>
<keyword evidence="3" id="KW-1185">Reference proteome</keyword>
<gene>
    <name evidence="2" type="ORF">MCHLDSM_05589</name>
</gene>
<dbReference type="InterPro" id="IPR032407">
    <property type="entry name" value="MHB"/>
</dbReference>
<dbReference type="InterPro" id="IPR038378">
    <property type="entry name" value="MHB_sf"/>
</dbReference>
<dbReference type="RefSeq" id="WP_048472639.1">
    <property type="nucleotide sequence ID" value="NZ_JYNL01000064.1"/>
</dbReference>
<comment type="caution">
    <text evidence="2">The sequence shown here is derived from an EMBL/GenBank/DDBJ whole genome shotgun (WGS) entry which is preliminary data.</text>
</comment>
<sequence length="132" mass="13543" precursor="true">MLISGPILRRAVAGALGAGAVTGASLFGVLAAAPMASAQPALPPNCTAADFAGVASGVSASTSAYLFTHPEVNDFFSGLQGLPPDQLRSKVVDYMNANPQVKAELTSIRQPLVDIKNRCGFSEGDRNGPLFP</sequence>
<dbReference type="PATRIC" id="fig|37916.4.peg.5601"/>
<evidence type="ECO:0000313" key="2">
    <source>
        <dbReference type="EMBL" id="KMO70697.1"/>
    </source>
</evidence>
<reference evidence="2 3" key="1">
    <citation type="journal article" date="2015" name="Genome Biol. Evol.">
        <title>Characterization of Three Mycobacterium spp. with Potential Use in Bioremediation by Genome Sequencing and Comparative Genomics.</title>
        <authorList>
            <person name="Das S."/>
            <person name="Pettersson B.M."/>
            <person name="Behra P.R."/>
            <person name="Ramesh M."/>
            <person name="Dasgupta S."/>
            <person name="Bhattacharya A."/>
            <person name="Kirsebom L.A."/>
        </authorList>
    </citation>
    <scope>NUCLEOTIDE SEQUENCE [LARGE SCALE GENOMIC DNA]</scope>
    <source>
        <strain evidence="2 3">DSM 43826</strain>
    </source>
</reference>
<dbReference type="NCBIfam" id="TIGR04529">
    <property type="entry name" value="MTB_hemophore"/>
    <property type="match status" value="1"/>
</dbReference>
<dbReference type="AlphaFoldDB" id="A0A0J6VME4"/>
<proteinExistence type="predicted"/>
<dbReference type="EMBL" id="JYNL01000064">
    <property type="protein sequence ID" value="KMO70697.1"/>
    <property type="molecule type" value="Genomic_DNA"/>
</dbReference>
<accession>A0A0J6VME4</accession>
<name>A0A0J6VME4_9MYCO</name>
<evidence type="ECO:0000259" key="1">
    <source>
        <dbReference type="Pfam" id="PF16525"/>
    </source>
</evidence>
<protein>
    <recommendedName>
        <fullName evidence="1">Haemophore haem-binding domain-containing protein</fullName>
    </recommendedName>
</protein>
<feature type="domain" description="Haemophore haem-binding" evidence="1">
    <location>
        <begin position="44"/>
        <end position="120"/>
    </location>
</feature>
<evidence type="ECO:0000313" key="3">
    <source>
        <dbReference type="Proteomes" id="UP000036513"/>
    </source>
</evidence>
<dbReference type="Proteomes" id="UP000036513">
    <property type="component" value="Unassembled WGS sequence"/>
</dbReference>
<dbReference type="Pfam" id="PF16525">
    <property type="entry name" value="MHB"/>
    <property type="match status" value="1"/>
</dbReference>